<sequence length="91" mass="9375">WASPPTRARGSGGWRASPSTRCATSRCCSTPRGRCCSTGPAPPSSSCATGSARWPRSPASSARGTGAPTSSPTSPTTSTCWKRARWCEMPG</sequence>
<dbReference type="AlphaFoldDB" id="A0A6J4M807"/>
<reference evidence="2" key="1">
    <citation type="submission" date="2020-02" db="EMBL/GenBank/DDBJ databases">
        <authorList>
            <person name="Meier V. D."/>
        </authorList>
    </citation>
    <scope>NUCLEOTIDE SEQUENCE</scope>
    <source>
        <strain evidence="2">AVDCRST_MAG40</strain>
    </source>
</reference>
<gene>
    <name evidence="2" type="ORF">AVDCRST_MAG40-2990</name>
</gene>
<proteinExistence type="predicted"/>
<organism evidence="2">
    <name type="scientific">uncultured Gemmatimonadaceae bacterium</name>
    <dbReference type="NCBI Taxonomy" id="246130"/>
    <lineage>
        <taxon>Bacteria</taxon>
        <taxon>Pseudomonadati</taxon>
        <taxon>Gemmatimonadota</taxon>
        <taxon>Gemmatimonadia</taxon>
        <taxon>Gemmatimonadales</taxon>
        <taxon>Gemmatimonadaceae</taxon>
        <taxon>environmental samples</taxon>
    </lineage>
</organism>
<feature type="non-terminal residue" evidence="2">
    <location>
        <position position="91"/>
    </location>
</feature>
<evidence type="ECO:0000313" key="2">
    <source>
        <dbReference type="EMBL" id="CAA9352713.1"/>
    </source>
</evidence>
<name>A0A6J4M807_9BACT</name>
<evidence type="ECO:0000256" key="1">
    <source>
        <dbReference type="SAM" id="MobiDB-lite"/>
    </source>
</evidence>
<protein>
    <submittedName>
        <fullName evidence="2">Coenzyme PQQ synthesis protein D</fullName>
    </submittedName>
</protein>
<dbReference type="EMBL" id="CADCTX010000819">
    <property type="protein sequence ID" value="CAA9352713.1"/>
    <property type="molecule type" value="Genomic_DNA"/>
</dbReference>
<feature type="non-terminal residue" evidence="2">
    <location>
        <position position="1"/>
    </location>
</feature>
<accession>A0A6J4M807</accession>
<feature type="region of interest" description="Disordered" evidence="1">
    <location>
        <begin position="1"/>
        <end position="79"/>
    </location>
</feature>
<feature type="compositionally biased region" description="Low complexity" evidence="1">
    <location>
        <begin position="51"/>
        <end position="79"/>
    </location>
</feature>
<feature type="compositionally biased region" description="Polar residues" evidence="1">
    <location>
        <begin position="17"/>
        <end position="28"/>
    </location>
</feature>